<organism evidence="2 3">
    <name type="scientific">Pipistrellus kuhlii</name>
    <name type="common">Kuhl's pipistrelle</name>
    <dbReference type="NCBI Taxonomy" id="59472"/>
    <lineage>
        <taxon>Eukaryota</taxon>
        <taxon>Metazoa</taxon>
        <taxon>Chordata</taxon>
        <taxon>Craniata</taxon>
        <taxon>Vertebrata</taxon>
        <taxon>Euteleostomi</taxon>
        <taxon>Mammalia</taxon>
        <taxon>Eutheria</taxon>
        <taxon>Laurasiatheria</taxon>
        <taxon>Chiroptera</taxon>
        <taxon>Yangochiroptera</taxon>
        <taxon>Vespertilionidae</taxon>
        <taxon>Pipistrellus</taxon>
    </lineage>
</organism>
<gene>
    <name evidence="2" type="ORF">mPipKuh1_007736</name>
</gene>
<feature type="compositionally biased region" description="Pro residues" evidence="1">
    <location>
        <begin position="82"/>
        <end position="93"/>
    </location>
</feature>
<protein>
    <submittedName>
        <fullName evidence="2">Uncharacterized protein</fullName>
    </submittedName>
</protein>
<sequence length="151" mass="16382">MLRVCLLPHLPHFSLGPCDWISVFCPSQKQEKLPATAAHLPAGDVLPQTFPHGSIHHSWPILALLASGRGREPAHPQGRAPATPPPPPPPPPHTHTHWLPPWSSARLLASQLWALSCVLPRPQREGRGRTGGGSWGRGKREDGEEPPSLIS</sequence>
<evidence type="ECO:0000313" key="3">
    <source>
        <dbReference type="Proteomes" id="UP000558488"/>
    </source>
</evidence>
<comment type="caution">
    <text evidence="2">The sequence shown here is derived from an EMBL/GenBank/DDBJ whole genome shotgun (WGS) entry which is preliminary data.</text>
</comment>
<name>A0A7J8B1K5_PIPKU</name>
<feature type="region of interest" description="Disordered" evidence="1">
    <location>
        <begin position="119"/>
        <end position="151"/>
    </location>
</feature>
<dbReference type="EMBL" id="JACAGB010000001">
    <property type="protein sequence ID" value="KAF6392532.1"/>
    <property type="molecule type" value="Genomic_DNA"/>
</dbReference>
<evidence type="ECO:0000256" key="1">
    <source>
        <dbReference type="SAM" id="MobiDB-lite"/>
    </source>
</evidence>
<keyword evidence="3" id="KW-1185">Reference proteome</keyword>
<evidence type="ECO:0000313" key="2">
    <source>
        <dbReference type="EMBL" id="KAF6392532.1"/>
    </source>
</evidence>
<dbReference type="Proteomes" id="UP000558488">
    <property type="component" value="Unassembled WGS sequence"/>
</dbReference>
<reference evidence="2 3" key="1">
    <citation type="journal article" date="2020" name="Nature">
        <title>Six reference-quality genomes reveal evolution of bat adaptations.</title>
        <authorList>
            <person name="Jebb D."/>
            <person name="Huang Z."/>
            <person name="Pippel M."/>
            <person name="Hughes G.M."/>
            <person name="Lavrichenko K."/>
            <person name="Devanna P."/>
            <person name="Winkler S."/>
            <person name="Jermiin L.S."/>
            <person name="Skirmuntt E.C."/>
            <person name="Katzourakis A."/>
            <person name="Burkitt-Gray L."/>
            <person name="Ray D.A."/>
            <person name="Sullivan K.A.M."/>
            <person name="Roscito J.G."/>
            <person name="Kirilenko B.M."/>
            <person name="Davalos L.M."/>
            <person name="Corthals A.P."/>
            <person name="Power M.L."/>
            <person name="Jones G."/>
            <person name="Ransome R.D."/>
            <person name="Dechmann D.K.N."/>
            <person name="Locatelli A.G."/>
            <person name="Puechmaille S.J."/>
            <person name="Fedrigo O."/>
            <person name="Jarvis E.D."/>
            <person name="Hiller M."/>
            <person name="Vernes S.C."/>
            <person name="Myers E.W."/>
            <person name="Teeling E.C."/>
        </authorList>
    </citation>
    <scope>NUCLEOTIDE SEQUENCE [LARGE SCALE GENOMIC DNA]</scope>
    <source>
        <strain evidence="2">MPipKuh1</strain>
        <tissue evidence="2">Flight muscle</tissue>
    </source>
</reference>
<feature type="region of interest" description="Disordered" evidence="1">
    <location>
        <begin position="66"/>
        <end position="100"/>
    </location>
</feature>
<proteinExistence type="predicted"/>
<accession>A0A7J8B1K5</accession>
<dbReference type="AlphaFoldDB" id="A0A7J8B1K5"/>